<feature type="domain" description="RecF/RecN/SMC N-terminal" evidence="3">
    <location>
        <begin position="2"/>
        <end position="132"/>
    </location>
</feature>
<evidence type="ECO:0000313" key="5">
    <source>
        <dbReference type="Proteomes" id="UP000792457"/>
    </source>
</evidence>
<dbReference type="InterPro" id="IPR041741">
    <property type="entry name" value="SMC3_ABC_euk"/>
</dbReference>
<accession>A0A8K0P3Q5</accession>
<reference evidence="4" key="1">
    <citation type="submission" date="2013-04" db="EMBL/GenBank/DDBJ databases">
        <authorList>
            <person name="Qu J."/>
            <person name="Murali S.C."/>
            <person name="Bandaranaike D."/>
            <person name="Bellair M."/>
            <person name="Blankenburg K."/>
            <person name="Chao H."/>
            <person name="Dinh H."/>
            <person name="Doddapaneni H."/>
            <person name="Downs B."/>
            <person name="Dugan-Rocha S."/>
            <person name="Elkadiri S."/>
            <person name="Gnanaolivu R.D."/>
            <person name="Hernandez B."/>
            <person name="Javaid M."/>
            <person name="Jayaseelan J.C."/>
            <person name="Lee S."/>
            <person name="Li M."/>
            <person name="Ming W."/>
            <person name="Munidasa M."/>
            <person name="Muniz J."/>
            <person name="Nguyen L."/>
            <person name="Ongeri F."/>
            <person name="Osuji N."/>
            <person name="Pu L.-L."/>
            <person name="Puazo M."/>
            <person name="Qu C."/>
            <person name="Quiroz J."/>
            <person name="Raj R."/>
            <person name="Weissenberger G."/>
            <person name="Xin Y."/>
            <person name="Zou X."/>
            <person name="Han Y."/>
            <person name="Richards S."/>
            <person name="Worley K."/>
            <person name="Muzny D."/>
            <person name="Gibbs R."/>
        </authorList>
    </citation>
    <scope>NUCLEOTIDE SEQUENCE</scope>
    <source>
        <strain evidence="4">Sampled in the wild</strain>
    </source>
</reference>
<comment type="caution">
    <text evidence="4">The sequence shown here is derived from an EMBL/GenBank/DDBJ whole genome shotgun (WGS) entry which is preliminary data.</text>
</comment>
<dbReference type="GO" id="GO:0016887">
    <property type="term" value="F:ATP hydrolysis activity"/>
    <property type="evidence" value="ECO:0007669"/>
    <property type="project" value="InterPro"/>
</dbReference>
<keyword evidence="5" id="KW-1185">Reference proteome</keyword>
<reference evidence="4" key="2">
    <citation type="submission" date="2017-10" db="EMBL/GenBank/DDBJ databases">
        <title>Ladona fulva Genome sequencing and assembly.</title>
        <authorList>
            <person name="Murali S."/>
            <person name="Richards S."/>
            <person name="Bandaranaike D."/>
            <person name="Bellair M."/>
            <person name="Blankenburg K."/>
            <person name="Chao H."/>
            <person name="Dinh H."/>
            <person name="Doddapaneni H."/>
            <person name="Dugan-Rocha S."/>
            <person name="Elkadiri S."/>
            <person name="Gnanaolivu R."/>
            <person name="Hernandez B."/>
            <person name="Skinner E."/>
            <person name="Javaid M."/>
            <person name="Lee S."/>
            <person name="Li M."/>
            <person name="Ming W."/>
            <person name="Munidasa M."/>
            <person name="Muniz J."/>
            <person name="Nguyen L."/>
            <person name="Hughes D."/>
            <person name="Osuji N."/>
            <person name="Pu L.-L."/>
            <person name="Puazo M."/>
            <person name="Qu C."/>
            <person name="Quiroz J."/>
            <person name="Raj R."/>
            <person name="Weissenberger G."/>
            <person name="Xin Y."/>
            <person name="Zou X."/>
            <person name="Han Y."/>
            <person name="Worley K."/>
            <person name="Muzny D."/>
            <person name="Gibbs R."/>
        </authorList>
    </citation>
    <scope>NUCLEOTIDE SEQUENCE</scope>
    <source>
        <strain evidence="4">Sampled in the wild</strain>
    </source>
</reference>
<dbReference type="Proteomes" id="UP000792457">
    <property type="component" value="Unassembled WGS sequence"/>
</dbReference>
<dbReference type="EMBL" id="KZ308844">
    <property type="protein sequence ID" value="KAG8234770.1"/>
    <property type="molecule type" value="Genomic_DNA"/>
</dbReference>
<gene>
    <name evidence="4" type="ORF">J437_LFUL006602</name>
</gene>
<sequence length="163" mass="18838">MYIKQVIIQGFKSYREQTVVEPFDPCHNVVVGRNGSGKSNFFYAIQFVLSDEFSHLRPEQRQALLHEGTGPRVISAYVEIIFDNSDGRLPIDRDEVYLRRVIGAKKDQYFLNKKMVPRSDVMNLLESAGFSRSNPYYIVKQGKVGFIKILFRLSANFINFLSF</sequence>
<proteinExistence type="predicted"/>
<organism evidence="4 5">
    <name type="scientific">Ladona fulva</name>
    <name type="common">Scarce chaser dragonfly</name>
    <name type="synonym">Libellula fulva</name>
    <dbReference type="NCBI Taxonomy" id="123851"/>
    <lineage>
        <taxon>Eukaryota</taxon>
        <taxon>Metazoa</taxon>
        <taxon>Ecdysozoa</taxon>
        <taxon>Arthropoda</taxon>
        <taxon>Hexapoda</taxon>
        <taxon>Insecta</taxon>
        <taxon>Pterygota</taxon>
        <taxon>Palaeoptera</taxon>
        <taxon>Odonata</taxon>
        <taxon>Epiprocta</taxon>
        <taxon>Anisoptera</taxon>
        <taxon>Libelluloidea</taxon>
        <taxon>Libellulidae</taxon>
        <taxon>Ladona</taxon>
    </lineage>
</organism>
<dbReference type="SUPFAM" id="SSF52540">
    <property type="entry name" value="P-loop containing nucleoside triphosphate hydrolases"/>
    <property type="match status" value="1"/>
</dbReference>
<dbReference type="FunFam" id="3.40.50.300:FF:000424">
    <property type="entry name" value="Structural maintenance of chromosomes 3"/>
    <property type="match status" value="1"/>
</dbReference>
<dbReference type="Gene3D" id="3.40.50.300">
    <property type="entry name" value="P-loop containing nucleotide triphosphate hydrolases"/>
    <property type="match status" value="1"/>
</dbReference>
<protein>
    <recommendedName>
        <fullName evidence="1">Structural maintenance of chromosomes protein 3</fullName>
    </recommendedName>
</protein>
<evidence type="ECO:0000256" key="2">
    <source>
        <dbReference type="ARBA" id="ARBA00023306"/>
    </source>
</evidence>
<evidence type="ECO:0000313" key="4">
    <source>
        <dbReference type="EMBL" id="KAG8234770.1"/>
    </source>
</evidence>
<dbReference type="Pfam" id="PF02463">
    <property type="entry name" value="SMC_N"/>
    <property type="match status" value="1"/>
</dbReference>
<dbReference type="AlphaFoldDB" id="A0A8K0P3Q5"/>
<dbReference type="InterPro" id="IPR003395">
    <property type="entry name" value="RecF/RecN/SMC_N"/>
</dbReference>
<dbReference type="GO" id="GO:0005524">
    <property type="term" value="F:ATP binding"/>
    <property type="evidence" value="ECO:0007669"/>
    <property type="project" value="InterPro"/>
</dbReference>
<evidence type="ECO:0000259" key="3">
    <source>
        <dbReference type="Pfam" id="PF02463"/>
    </source>
</evidence>
<dbReference type="CDD" id="cd03272">
    <property type="entry name" value="ABC_SMC3_euk"/>
    <property type="match status" value="1"/>
</dbReference>
<name>A0A8K0P3Q5_LADFU</name>
<keyword evidence="2" id="KW-0131">Cell cycle</keyword>
<dbReference type="InterPro" id="IPR027417">
    <property type="entry name" value="P-loop_NTPase"/>
</dbReference>
<dbReference type="OrthoDB" id="431497at2759"/>
<dbReference type="PANTHER" id="PTHR43977">
    <property type="entry name" value="STRUCTURAL MAINTENANCE OF CHROMOSOMES PROTEIN 3"/>
    <property type="match status" value="1"/>
</dbReference>
<evidence type="ECO:0000256" key="1">
    <source>
        <dbReference type="ARBA" id="ARBA00018690"/>
    </source>
</evidence>